<dbReference type="EMBL" id="KB445550">
    <property type="protein sequence ID" value="EMD00750.1"/>
    <property type="molecule type" value="Genomic_DNA"/>
</dbReference>
<dbReference type="HOGENOM" id="CLU_650505_0_0_1"/>
<organism evidence="2 3">
    <name type="scientific">Baudoinia panamericana (strain UAMH 10762)</name>
    <name type="common">Angels' share fungus</name>
    <name type="synonym">Baudoinia compniacensis (strain UAMH 10762)</name>
    <dbReference type="NCBI Taxonomy" id="717646"/>
    <lineage>
        <taxon>Eukaryota</taxon>
        <taxon>Fungi</taxon>
        <taxon>Dikarya</taxon>
        <taxon>Ascomycota</taxon>
        <taxon>Pezizomycotina</taxon>
        <taxon>Dothideomycetes</taxon>
        <taxon>Dothideomycetidae</taxon>
        <taxon>Mycosphaerellales</taxon>
        <taxon>Teratosphaeriaceae</taxon>
        <taxon>Baudoinia</taxon>
    </lineage>
</organism>
<feature type="region of interest" description="Disordered" evidence="1">
    <location>
        <begin position="89"/>
        <end position="185"/>
    </location>
</feature>
<sequence>MPTILGLGIPAVINEHYTVIEYIQCRAGWLGTHPDSACMPIGRFTIARRDASDVFSSDSALSVQEVRQREQDRIVDPLLPFPTIGNTESLDGFRSYPGREWSPSIRRPLARPATPEQEPALEATSRSATSLCARQSGNRHHDTSATQHTSQRPVLQPSSSTLPCGSTPVYGPQQSPRASLTGGKMPSANSVKANMLQTAYADQQASTSFYIDHHQPGRSSSPVLRFGSPMATIASTPATTPPLGGSKTSTCPSQPPHATDKPLQADLLRNNINALGNPPRLTDDTTSLEIVEGNIASLAGRGIMIPIKQSGAPNEQHRHHQKLQTVPWRLGSPNRHEQSLVTLRSALPSGLGSTAPVSPENLLQTARLNQARQLTWRDSAKEAFCHGEETVFAAIGAYSWACTGSHRWHSLAQIEGRSSEHC</sequence>
<feature type="compositionally biased region" description="Polar residues" evidence="1">
    <location>
        <begin position="124"/>
        <end position="136"/>
    </location>
</feature>
<evidence type="ECO:0000313" key="2">
    <source>
        <dbReference type="EMBL" id="EMD00750.1"/>
    </source>
</evidence>
<keyword evidence="3" id="KW-1185">Reference proteome</keyword>
<protein>
    <submittedName>
        <fullName evidence="2">Uncharacterized protein</fullName>
    </submittedName>
</protein>
<gene>
    <name evidence="2" type="ORF">BAUCODRAFT_118489</name>
</gene>
<dbReference type="Proteomes" id="UP000011761">
    <property type="component" value="Unassembled WGS sequence"/>
</dbReference>
<proteinExistence type="predicted"/>
<name>M2NMJ8_BAUPA</name>
<evidence type="ECO:0000313" key="3">
    <source>
        <dbReference type="Proteomes" id="UP000011761"/>
    </source>
</evidence>
<dbReference type="OrthoDB" id="79252at2759"/>
<dbReference type="AlphaFoldDB" id="M2NMJ8"/>
<dbReference type="RefSeq" id="XP_007671934.1">
    <property type="nucleotide sequence ID" value="XM_007673744.1"/>
</dbReference>
<feature type="region of interest" description="Disordered" evidence="1">
    <location>
        <begin position="237"/>
        <end position="259"/>
    </location>
</feature>
<feature type="compositionally biased region" description="Polar residues" evidence="1">
    <location>
        <begin position="144"/>
        <end position="164"/>
    </location>
</feature>
<dbReference type="GeneID" id="19107332"/>
<reference evidence="2 3" key="1">
    <citation type="journal article" date="2012" name="PLoS Pathog.">
        <title>Diverse lifestyles and strategies of plant pathogenesis encoded in the genomes of eighteen Dothideomycetes fungi.</title>
        <authorList>
            <person name="Ohm R.A."/>
            <person name="Feau N."/>
            <person name="Henrissat B."/>
            <person name="Schoch C.L."/>
            <person name="Horwitz B.A."/>
            <person name="Barry K.W."/>
            <person name="Condon B.J."/>
            <person name="Copeland A.C."/>
            <person name="Dhillon B."/>
            <person name="Glaser F."/>
            <person name="Hesse C.N."/>
            <person name="Kosti I."/>
            <person name="LaButti K."/>
            <person name="Lindquist E.A."/>
            <person name="Lucas S."/>
            <person name="Salamov A.A."/>
            <person name="Bradshaw R.E."/>
            <person name="Ciuffetti L."/>
            <person name="Hamelin R.C."/>
            <person name="Kema G.H.J."/>
            <person name="Lawrence C."/>
            <person name="Scott J.A."/>
            <person name="Spatafora J.W."/>
            <person name="Turgeon B.G."/>
            <person name="de Wit P.J.G.M."/>
            <person name="Zhong S."/>
            <person name="Goodwin S.B."/>
            <person name="Grigoriev I.V."/>
        </authorList>
    </citation>
    <scope>NUCLEOTIDE SEQUENCE [LARGE SCALE GENOMIC DNA]</scope>
    <source>
        <strain evidence="2 3">UAMH 10762</strain>
    </source>
</reference>
<dbReference type="eggNOG" id="ENOG502T3NJ">
    <property type="taxonomic scope" value="Eukaryota"/>
</dbReference>
<evidence type="ECO:0000256" key="1">
    <source>
        <dbReference type="SAM" id="MobiDB-lite"/>
    </source>
</evidence>
<accession>M2NMJ8</accession>
<dbReference type="STRING" id="717646.M2NMJ8"/>
<dbReference type="KEGG" id="bcom:BAUCODRAFT_118489"/>